<feature type="transmembrane region" description="Helical" evidence="8">
    <location>
        <begin position="15"/>
        <end position="38"/>
    </location>
</feature>
<evidence type="ECO:0000256" key="6">
    <source>
        <dbReference type="ARBA" id="ARBA00023136"/>
    </source>
</evidence>
<keyword evidence="6 8" id="KW-0472">Membrane</keyword>
<accession>A0ABX1C4Y8</accession>
<keyword evidence="2" id="KW-0813">Transport</keyword>
<dbReference type="Pfam" id="PF07690">
    <property type="entry name" value="MFS_1"/>
    <property type="match status" value="1"/>
</dbReference>
<evidence type="ECO:0000256" key="5">
    <source>
        <dbReference type="ARBA" id="ARBA00022989"/>
    </source>
</evidence>
<evidence type="ECO:0000256" key="7">
    <source>
        <dbReference type="ARBA" id="ARBA00023251"/>
    </source>
</evidence>
<evidence type="ECO:0000259" key="9">
    <source>
        <dbReference type="PROSITE" id="PS50850"/>
    </source>
</evidence>
<feature type="transmembrane region" description="Helical" evidence="8">
    <location>
        <begin position="272"/>
        <end position="294"/>
    </location>
</feature>
<dbReference type="InterPro" id="IPR020846">
    <property type="entry name" value="MFS_dom"/>
</dbReference>
<dbReference type="InterPro" id="IPR004638">
    <property type="entry name" value="EmrB-like"/>
</dbReference>
<evidence type="ECO:0000256" key="2">
    <source>
        <dbReference type="ARBA" id="ARBA00022448"/>
    </source>
</evidence>
<feature type="domain" description="Major facilitator superfamily (MFS) profile" evidence="9">
    <location>
        <begin position="20"/>
        <end position="465"/>
    </location>
</feature>
<dbReference type="SUPFAM" id="SSF103473">
    <property type="entry name" value="MFS general substrate transporter"/>
    <property type="match status" value="1"/>
</dbReference>
<organism evidence="10 11">
    <name type="scientific">Streptomyces bohaiensis</name>
    <dbReference type="NCBI Taxonomy" id="1431344"/>
    <lineage>
        <taxon>Bacteria</taxon>
        <taxon>Bacillati</taxon>
        <taxon>Actinomycetota</taxon>
        <taxon>Actinomycetes</taxon>
        <taxon>Kitasatosporales</taxon>
        <taxon>Streptomycetaceae</taxon>
        <taxon>Streptomyces</taxon>
    </lineage>
</organism>
<dbReference type="PROSITE" id="PS50850">
    <property type="entry name" value="MFS"/>
    <property type="match status" value="1"/>
</dbReference>
<feature type="transmembrane region" description="Helical" evidence="8">
    <location>
        <begin position="230"/>
        <end position="251"/>
    </location>
</feature>
<gene>
    <name evidence="10" type="ORF">HCN52_04840</name>
</gene>
<feature type="transmembrane region" description="Helical" evidence="8">
    <location>
        <begin position="306"/>
        <end position="326"/>
    </location>
</feature>
<dbReference type="PANTHER" id="PTHR42718:SF42">
    <property type="entry name" value="EXPORT PROTEIN"/>
    <property type="match status" value="1"/>
</dbReference>
<feature type="transmembrane region" description="Helical" evidence="8">
    <location>
        <begin position="143"/>
        <end position="162"/>
    </location>
</feature>
<feature type="transmembrane region" description="Helical" evidence="8">
    <location>
        <begin position="206"/>
        <end position="224"/>
    </location>
</feature>
<dbReference type="NCBIfam" id="TIGR00711">
    <property type="entry name" value="efflux_EmrB"/>
    <property type="match status" value="1"/>
</dbReference>
<dbReference type="RefSeq" id="WP_168087114.1">
    <property type="nucleotide sequence ID" value="NZ_BHZH01000042.1"/>
</dbReference>
<keyword evidence="4 8" id="KW-0812">Transmembrane</keyword>
<dbReference type="Gene3D" id="1.20.1250.20">
    <property type="entry name" value="MFS general substrate transporter like domains"/>
    <property type="match status" value="1"/>
</dbReference>
<dbReference type="EMBL" id="JAAVJC010000020">
    <property type="protein sequence ID" value="NJQ14281.1"/>
    <property type="molecule type" value="Genomic_DNA"/>
</dbReference>
<evidence type="ECO:0000256" key="4">
    <source>
        <dbReference type="ARBA" id="ARBA00022692"/>
    </source>
</evidence>
<evidence type="ECO:0000313" key="11">
    <source>
        <dbReference type="Proteomes" id="UP000727056"/>
    </source>
</evidence>
<feature type="transmembrane region" description="Helical" evidence="8">
    <location>
        <begin position="111"/>
        <end position="131"/>
    </location>
</feature>
<evidence type="ECO:0000256" key="1">
    <source>
        <dbReference type="ARBA" id="ARBA00004651"/>
    </source>
</evidence>
<name>A0ABX1C4Y8_9ACTN</name>
<dbReference type="Gene3D" id="1.20.1720.10">
    <property type="entry name" value="Multidrug resistance protein D"/>
    <property type="match status" value="1"/>
</dbReference>
<proteinExistence type="predicted"/>
<sequence length="480" mass="49196">MTPTSNPPTDGGRTVPVWVAIVACSVPMFMVALDNLVVSTALRTLAVELQASTQDLQWFVNAYVLSFACLLLTGAALGDRFGRRRVFVLGIVVFTVASVGCGMASTAGELIAGRVAQGFGAAAVMPLSLTLLSQAVPDRLRGLALGLWSAVSGCAIALGPVVGGAVVDGIAWEWIFWINVPVGLVAVPLALWALKESRLPGGSLDIVGMLLASGGVFALVWGIVNGETDGWTSGGVLASFAAGVALLIAFVQWQRRTPQPLLPLSFYRSRAFALSNVVSAAMYFGVFGSIFLLAQYLQVAPERTPLHAGLLTLTWTLVPMFVAPVAGALTDKVGGGRLMAAGLLLQGVGLAWINLVASTDTPYGQLAAPMVIAGAGMGLVFAPTAAVVLGSVAKEHAGKASGANITVREIGGALGIAVLGSVFVAHGSDRSPQEFVDGLRPALWAGVAVVIAGGLTALAIPKPSADGSKESVPAQKPVRV</sequence>
<protein>
    <submittedName>
        <fullName evidence="10">MFS transporter</fullName>
    </submittedName>
</protein>
<evidence type="ECO:0000256" key="3">
    <source>
        <dbReference type="ARBA" id="ARBA00022475"/>
    </source>
</evidence>
<dbReference type="Proteomes" id="UP000727056">
    <property type="component" value="Unassembled WGS sequence"/>
</dbReference>
<comment type="subcellular location">
    <subcellularLocation>
        <location evidence="1">Cell membrane</location>
        <topology evidence="1">Multi-pass membrane protein</topology>
    </subcellularLocation>
</comment>
<feature type="transmembrane region" description="Helical" evidence="8">
    <location>
        <begin position="410"/>
        <end position="427"/>
    </location>
</feature>
<dbReference type="CDD" id="cd17321">
    <property type="entry name" value="MFS_MMR_MDR_like"/>
    <property type="match status" value="1"/>
</dbReference>
<keyword evidence="3" id="KW-1003">Cell membrane</keyword>
<dbReference type="InterPro" id="IPR011701">
    <property type="entry name" value="MFS"/>
</dbReference>
<dbReference type="PANTHER" id="PTHR42718">
    <property type="entry name" value="MAJOR FACILITATOR SUPERFAMILY MULTIDRUG TRANSPORTER MFSC"/>
    <property type="match status" value="1"/>
</dbReference>
<feature type="transmembrane region" description="Helical" evidence="8">
    <location>
        <begin position="58"/>
        <end position="77"/>
    </location>
</feature>
<keyword evidence="7" id="KW-0046">Antibiotic resistance</keyword>
<keyword evidence="5 8" id="KW-1133">Transmembrane helix</keyword>
<dbReference type="InterPro" id="IPR036259">
    <property type="entry name" value="MFS_trans_sf"/>
</dbReference>
<feature type="transmembrane region" description="Helical" evidence="8">
    <location>
        <begin position="174"/>
        <end position="194"/>
    </location>
</feature>
<evidence type="ECO:0000256" key="8">
    <source>
        <dbReference type="SAM" id="Phobius"/>
    </source>
</evidence>
<feature type="transmembrane region" description="Helical" evidence="8">
    <location>
        <begin position="367"/>
        <end position="389"/>
    </location>
</feature>
<feature type="transmembrane region" description="Helical" evidence="8">
    <location>
        <begin position="442"/>
        <end position="460"/>
    </location>
</feature>
<feature type="transmembrane region" description="Helical" evidence="8">
    <location>
        <begin position="338"/>
        <end position="355"/>
    </location>
</feature>
<evidence type="ECO:0000313" key="10">
    <source>
        <dbReference type="EMBL" id="NJQ14281.1"/>
    </source>
</evidence>
<comment type="caution">
    <text evidence="10">The sequence shown here is derived from an EMBL/GenBank/DDBJ whole genome shotgun (WGS) entry which is preliminary data.</text>
</comment>
<keyword evidence="11" id="KW-1185">Reference proteome</keyword>
<feature type="transmembrane region" description="Helical" evidence="8">
    <location>
        <begin position="86"/>
        <end position="105"/>
    </location>
</feature>
<reference evidence="10 11" key="1">
    <citation type="submission" date="2020-03" db="EMBL/GenBank/DDBJ databases">
        <title>Draft genome of Streptomyces sp. ventii, isolated from the Axial Seamount in the Pacific Ocean, and resequencing of the two type strains Streptomyces lonarensis strain NCL 716 and Streptomyces bohaiensis strain 11A07.</title>
        <authorList>
            <person name="Loughran R.M."/>
            <person name="Pfannmuller K.M."/>
            <person name="Wasson B.J."/>
            <person name="Deadmond M.C."/>
            <person name="Paddock B.E."/>
            <person name="Koyack M.J."/>
            <person name="Gallegos D.A."/>
            <person name="Mitchell E.A."/>
            <person name="Ushijima B."/>
            <person name="Saw J.H."/>
            <person name="Mcphail K.L."/>
            <person name="Videau P."/>
        </authorList>
    </citation>
    <scope>NUCLEOTIDE SEQUENCE [LARGE SCALE GENOMIC DNA]</scope>
    <source>
        <strain evidence="10 11">11A07</strain>
    </source>
</reference>